<dbReference type="Gene3D" id="3.60.60.10">
    <property type="entry name" value="Penicillin V Acylase, Chain A"/>
    <property type="match status" value="1"/>
</dbReference>
<dbReference type="Proteomes" id="UP001172721">
    <property type="component" value="Unassembled WGS sequence"/>
</dbReference>
<dbReference type="Gene3D" id="1.10.10.2120">
    <property type="match status" value="1"/>
</dbReference>
<dbReference type="NCBIfam" id="NF040521">
    <property type="entry name" value="C45_proenzyme"/>
    <property type="match status" value="1"/>
</dbReference>
<accession>A0ABT8HQF2</accession>
<evidence type="ECO:0000313" key="2">
    <source>
        <dbReference type="EMBL" id="MDN4523002.1"/>
    </source>
</evidence>
<protein>
    <submittedName>
        <fullName evidence="2">C45 family autoproteolytic acyltransferase/hydrolase</fullName>
    </submittedName>
</protein>
<name>A0ABT8HQF2_9BACL</name>
<evidence type="ECO:0000313" key="3">
    <source>
        <dbReference type="Proteomes" id="UP001172721"/>
    </source>
</evidence>
<dbReference type="Pfam" id="PF03417">
    <property type="entry name" value="AAT"/>
    <property type="match status" value="1"/>
</dbReference>
<dbReference type="InterPro" id="IPR005079">
    <property type="entry name" value="Peptidase_C45_hydrolase"/>
</dbReference>
<sequence>MKEFPYIRVHGSPHERGKRIGEKASNYIIHNIETYKKIFLEMGNVSWSEARKFAEQYIQSIAEYDQEILDEIIGISKGSGQHLLDIMALNTRSEILLNSDGCTSMAVVPKGAKKRETLLAQNWDWNPEINPGVILLEIDQAPRPNILMATEAGIVGKIGLNGEGVGVCLNLLGAKHHTRGVPIHVILRGILNSRSVSQAIGQIARAERGTAANFLIADGEGSAFNVESTGADFDVLFPEEGILCHTNHFTSNRMNVVDTGRVKFPDTYLRLCRSRELLNDRTEKVNTEDIKHILADHHGYPDSICRHGNTVPTDLGRIAASNTVFSIVMNLSSKSLEITYGEPCSAEYVSYSLDERCGNKEKTIS</sequence>
<proteinExistence type="predicted"/>
<dbReference type="GO" id="GO:0016746">
    <property type="term" value="F:acyltransferase activity"/>
    <property type="evidence" value="ECO:0007669"/>
    <property type="project" value="UniProtKB-KW"/>
</dbReference>
<dbReference type="InterPro" id="IPR047794">
    <property type="entry name" value="C45_proenzyme-like"/>
</dbReference>
<dbReference type="EMBL" id="JAUHTR010000001">
    <property type="protein sequence ID" value="MDN4523002.1"/>
    <property type="molecule type" value="Genomic_DNA"/>
</dbReference>
<reference evidence="2" key="1">
    <citation type="submission" date="2023-07" db="EMBL/GenBank/DDBJ databases">
        <title>Fictibacillus sp. isolated from freshwater pond.</title>
        <authorList>
            <person name="Kirdat K."/>
            <person name="Bhat A."/>
            <person name="Mourya A."/>
            <person name="Yadav A."/>
        </authorList>
    </citation>
    <scope>NUCLEOTIDE SEQUENCE</scope>
    <source>
        <strain evidence="2">NE201</strain>
    </source>
</reference>
<gene>
    <name evidence="2" type="ORF">QYB97_00870</name>
</gene>
<evidence type="ECO:0000259" key="1">
    <source>
        <dbReference type="Pfam" id="PF03417"/>
    </source>
</evidence>
<dbReference type="PANTHER" id="PTHR34180:SF1">
    <property type="entry name" value="BETA-ALANYL-DOPAMINE_CARCININE HYDROLASE"/>
    <property type="match status" value="1"/>
</dbReference>
<comment type="caution">
    <text evidence="2">The sequence shown here is derived from an EMBL/GenBank/DDBJ whole genome shotgun (WGS) entry which is preliminary data.</text>
</comment>
<keyword evidence="2" id="KW-0808">Transferase</keyword>
<dbReference type="RefSeq" id="WP_301164071.1">
    <property type="nucleotide sequence ID" value="NZ_JAUHTR010000001.1"/>
</dbReference>
<dbReference type="InterPro" id="IPR047801">
    <property type="entry name" value="Peptidase_C45"/>
</dbReference>
<organism evidence="2 3">
    <name type="scientific">Fictibacillus fluitans</name>
    <dbReference type="NCBI Taxonomy" id="3058422"/>
    <lineage>
        <taxon>Bacteria</taxon>
        <taxon>Bacillati</taxon>
        <taxon>Bacillota</taxon>
        <taxon>Bacilli</taxon>
        <taxon>Bacillales</taxon>
        <taxon>Fictibacillaceae</taxon>
        <taxon>Fictibacillus</taxon>
    </lineage>
</organism>
<dbReference type="PANTHER" id="PTHR34180">
    <property type="entry name" value="PEPTIDASE C45"/>
    <property type="match status" value="1"/>
</dbReference>
<feature type="domain" description="Peptidase C45 hydrolase" evidence="1">
    <location>
        <begin position="114"/>
        <end position="337"/>
    </location>
</feature>
<keyword evidence="3" id="KW-1185">Reference proteome</keyword>
<keyword evidence="2" id="KW-0012">Acyltransferase</keyword>